<dbReference type="Proteomes" id="UP000810292">
    <property type="component" value="Unassembled WGS sequence"/>
</dbReference>
<comment type="caution">
    <text evidence="4">The sequence shown here is derived from an EMBL/GenBank/DDBJ whole genome shotgun (WGS) entry which is preliminary data.</text>
</comment>
<organism evidence="4 5">
    <name type="scientific">Candidatus Ornithospirochaeta stercoravium</name>
    <dbReference type="NCBI Taxonomy" id="2840897"/>
    <lineage>
        <taxon>Bacteria</taxon>
        <taxon>Pseudomonadati</taxon>
        <taxon>Spirochaetota</taxon>
        <taxon>Spirochaetia</taxon>
        <taxon>Spirochaetales</taxon>
        <taxon>Spirochaetaceae</taxon>
        <taxon>Spirochaetaceae incertae sedis</taxon>
        <taxon>Candidatus Ornithospirochaeta</taxon>
    </lineage>
</organism>
<dbReference type="InterPro" id="IPR005025">
    <property type="entry name" value="FMN_Rdtase-like_dom"/>
</dbReference>
<dbReference type="EMBL" id="JADIMF010000042">
    <property type="protein sequence ID" value="MBO8468663.1"/>
    <property type="molecule type" value="Genomic_DNA"/>
</dbReference>
<reference evidence="4" key="1">
    <citation type="submission" date="2020-10" db="EMBL/GenBank/DDBJ databases">
        <authorList>
            <person name="Gilroy R."/>
        </authorList>
    </citation>
    <scope>NUCLEOTIDE SEQUENCE</scope>
    <source>
        <strain evidence="4">14700</strain>
    </source>
</reference>
<dbReference type="Gene3D" id="3.40.50.360">
    <property type="match status" value="1"/>
</dbReference>
<feature type="domain" description="NADPH-dependent FMN reductase-like" evidence="3">
    <location>
        <begin position="1"/>
        <end position="130"/>
    </location>
</feature>
<proteinExistence type="predicted"/>
<dbReference type="AlphaFoldDB" id="A0A9D9NCS8"/>
<evidence type="ECO:0000256" key="1">
    <source>
        <dbReference type="ARBA" id="ARBA00022630"/>
    </source>
</evidence>
<evidence type="ECO:0000313" key="5">
    <source>
        <dbReference type="Proteomes" id="UP000810292"/>
    </source>
</evidence>
<evidence type="ECO:0000259" key="3">
    <source>
        <dbReference type="Pfam" id="PF03358"/>
    </source>
</evidence>
<evidence type="ECO:0000256" key="2">
    <source>
        <dbReference type="ARBA" id="ARBA00022643"/>
    </source>
</evidence>
<gene>
    <name evidence="4" type="ORF">IAA72_02630</name>
</gene>
<reference evidence="4" key="2">
    <citation type="journal article" date="2021" name="PeerJ">
        <title>Extensive microbial diversity within the chicken gut microbiome revealed by metagenomics and culture.</title>
        <authorList>
            <person name="Gilroy R."/>
            <person name="Ravi A."/>
            <person name="Getino M."/>
            <person name="Pursley I."/>
            <person name="Horton D.L."/>
            <person name="Alikhan N.F."/>
            <person name="Baker D."/>
            <person name="Gharbi K."/>
            <person name="Hall N."/>
            <person name="Watson M."/>
            <person name="Adriaenssens E.M."/>
            <person name="Foster-Nyarko E."/>
            <person name="Jarju S."/>
            <person name="Secka A."/>
            <person name="Antonio M."/>
            <person name="Oren A."/>
            <person name="Chaudhuri R.R."/>
            <person name="La Ragione R."/>
            <person name="Hildebrand F."/>
            <person name="Pallen M.J."/>
        </authorList>
    </citation>
    <scope>NUCLEOTIDE SEQUENCE</scope>
    <source>
        <strain evidence="4">14700</strain>
    </source>
</reference>
<evidence type="ECO:0000313" key="4">
    <source>
        <dbReference type="EMBL" id="MBO8468663.1"/>
    </source>
</evidence>
<dbReference type="Pfam" id="PF03358">
    <property type="entry name" value="FMN_red"/>
    <property type="match status" value="1"/>
</dbReference>
<keyword evidence="1" id="KW-0285">Flavoprotein</keyword>
<dbReference type="GO" id="GO:0016491">
    <property type="term" value="F:oxidoreductase activity"/>
    <property type="evidence" value="ECO:0007669"/>
    <property type="project" value="InterPro"/>
</dbReference>
<dbReference type="InterPro" id="IPR051796">
    <property type="entry name" value="ISF_SsuE-like"/>
</dbReference>
<keyword evidence="2" id="KW-0288">FMN</keyword>
<accession>A0A9D9NCS8</accession>
<name>A0A9D9NCS8_9SPIO</name>
<dbReference type="PANTHER" id="PTHR43278:SF4">
    <property type="entry name" value="NAD(P)H-DEPENDENT FMN-CONTAINING OXIDOREDUCTASE YWQN-RELATED"/>
    <property type="match status" value="1"/>
</dbReference>
<dbReference type="InterPro" id="IPR029039">
    <property type="entry name" value="Flavoprotein-like_sf"/>
</dbReference>
<dbReference type="PANTHER" id="PTHR43278">
    <property type="entry name" value="NAD(P)H-DEPENDENT FMN-CONTAINING OXIDOREDUCTASE YWQN-RELATED"/>
    <property type="match status" value="1"/>
</dbReference>
<protein>
    <submittedName>
        <fullName evidence="4">Flavodoxin family protein</fullName>
    </submittedName>
</protein>
<sequence length="184" mass="20223">MMVILVNGSPRGKMCTYRALEEVASALNANEIETEIIQATENEDEVRKIAERIVEAEGLVVGSPVYYASPSALVKGFMDTLFNVAGGKMRLKPAAAVVSCRRGGASATYDVLNKYFGISEMLIVSSDYWNQVHGNTPEEVEKDEEGMHTMRELGNNMAHVIKAFRAAALPVPPQDKKVKTNFIR</sequence>
<dbReference type="SUPFAM" id="SSF52218">
    <property type="entry name" value="Flavoproteins"/>
    <property type="match status" value="1"/>
</dbReference>